<name>A0A7S0ZFI9_9RHOD</name>
<reference evidence="1" key="1">
    <citation type="submission" date="2021-01" db="EMBL/GenBank/DDBJ databases">
        <authorList>
            <person name="Corre E."/>
            <person name="Pelletier E."/>
            <person name="Niang G."/>
            <person name="Scheremetjew M."/>
            <person name="Finn R."/>
            <person name="Kale V."/>
            <person name="Holt S."/>
            <person name="Cochrane G."/>
            <person name="Meng A."/>
            <person name="Brown T."/>
            <person name="Cohen L."/>
        </authorList>
    </citation>
    <scope>NUCLEOTIDE SEQUENCE</scope>
    <source>
        <strain evidence="1">CCMP3278</strain>
    </source>
</reference>
<gene>
    <name evidence="1" type="ORF">TOLI1172_LOCUS4605</name>
</gene>
<organism evidence="1">
    <name type="scientific">Timspurckia oligopyrenoides</name>
    <dbReference type="NCBI Taxonomy" id="708627"/>
    <lineage>
        <taxon>Eukaryota</taxon>
        <taxon>Rhodophyta</taxon>
        <taxon>Bangiophyceae</taxon>
        <taxon>Porphyridiales</taxon>
        <taxon>Porphyridiaceae</taxon>
        <taxon>Timspurckia</taxon>
    </lineage>
</organism>
<accession>A0A7S0ZFI9</accession>
<dbReference type="EMBL" id="HBFP01006458">
    <property type="protein sequence ID" value="CAD8820214.1"/>
    <property type="molecule type" value="Transcribed_RNA"/>
</dbReference>
<dbReference type="AlphaFoldDB" id="A0A7S0ZFI9"/>
<evidence type="ECO:0000313" key="1">
    <source>
        <dbReference type="EMBL" id="CAD8820214.1"/>
    </source>
</evidence>
<protein>
    <submittedName>
        <fullName evidence="1">Uncharacterized protein</fullName>
    </submittedName>
</protein>
<proteinExistence type="predicted"/>
<sequence>MAPAMSYPSLLGGGSLDSAVVSMKGSDGLTCGDVISIFKQVTVDNTGSAAFDIELSGSSSATRGAAFSDCLRAVVVNEDGNVALSSKRSGDLFAQGSSLTCSISGNSFANKGGNIVIRTDVRLACEADTAPAGSLKMKSGNEVAEILEVEKINGAGSAHLTMEKTVTTGDGLCGVHDSKVLTESYVAGDSREVKFCYTLINRGTKPACGVELVQRAGIAETSDFKVPLHALSDGCTAGVFDSLAASSTHGLAASHWSSLLAEQTVRYPCGVTKAEPEAVLSHNLAMKTTARVSISVTDGCGAVSSADGVLMEHQAVHQATVCPCYLYVAEYYVLTFLSGPNSAGISSCTLTPSNDGYRCVDLNLFSLLSAPGDFEYCTVEFVDRYVPIGHTLFNSAGSYSGQTFGCILRSVPLVQPIGVSRII</sequence>